<dbReference type="EMBL" id="JABBWM010000068">
    <property type="protein sequence ID" value="KAG2096760.1"/>
    <property type="molecule type" value="Genomic_DNA"/>
</dbReference>
<evidence type="ECO:0000313" key="1">
    <source>
        <dbReference type="EMBL" id="KAG2096760.1"/>
    </source>
</evidence>
<dbReference type="RefSeq" id="XP_041288352.1">
    <property type="nucleotide sequence ID" value="XM_041442103.1"/>
</dbReference>
<reference evidence="1" key="1">
    <citation type="journal article" date="2020" name="New Phytol.">
        <title>Comparative genomics reveals dynamic genome evolution in host specialist ectomycorrhizal fungi.</title>
        <authorList>
            <person name="Lofgren L.A."/>
            <person name="Nguyen N.H."/>
            <person name="Vilgalys R."/>
            <person name="Ruytinx J."/>
            <person name="Liao H.L."/>
            <person name="Branco S."/>
            <person name="Kuo A."/>
            <person name="LaButti K."/>
            <person name="Lipzen A."/>
            <person name="Andreopoulos W."/>
            <person name="Pangilinan J."/>
            <person name="Riley R."/>
            <person name="Hundley H."/>
            <person name="Na H."/>
            <person name="Barry K."/>
            <person name="Grigoriev I.V."/>
            <person name="Stajich J.E."/>
            <person name="Kennedy P.G."/>
        </authorList>
    </citation>
    <scope>NUCLEOTIDE SEQUENCE</scope>
    <source>
        <strain evidence="1">FC423</strain>
    </source>
</reference>
<name>A0A9P7EZM4_9AGAM</name>
<evidence type="ECO:0000313" key="2">
    <source>
        <dbReference type="Proteomes" id="UP000823399"/>
    </source>
</evidence>
<proteinExistence type="predicted"/>
<protein>
    <submittedName>
        <fullName evidence="1">Uncharacterized protein</fullName>
    </submittedName>
</protein>
<dbReference type="GeneID" id="64704362"/>
<dbReference type="OrthoDB" id="2620486at2759"/>
<accession>A0A9P7EZM4</accession>
<comment type="caution">
    <text evidence="1">The sequence shown here is derived from an EMBL/GenBank/DDBJ whole genome shotgun (WGS) entry which is preliminary data.</text>
</comment>
<gene>
    <name evidence="1" type="ORF">F5147DRAFT_778269</name>
</gene>
<keyword evidence="2" id="KW-1185">Reference proteome</keyword>
<organism evidence="1 2">
    <name type="scientific">Suillus discolor</name>
    <dbReference type="NCBI Taxonomy" id="1912936"/>
    <lineage>
        <taxon>Eukaryota</taxon>
        <taxon>Fungi</taxon>
        <taxon>Dikarya</taxon>
        <taxon>Basidiomycota</taxon>
        <taxon>Agaricomycotina</taxon>
        <taxon>Agaricomycetes</taxon>
        <taxon>Agaricomycetidae</taxon>
        <taxon>Boletales</taxon>
        <taxon>Suillineae</taxon>
        <taxon>Suillaceae</taxon>
        <taxon>Suillus</taxon>
    </lineage>
</organism>
<dbReference type="Proteomes" id="UP000823399">
    <property type="component" value="Unassembled WGS sequence"/>
</dbReference>
<dbReference type="AlphaFoldDB" id="A0A9P7EZM4"/>
<sequence>MSNSTISATIAAESMSDDMHLDLADIAGIFEYATSRLSAIRTKLESTRLTLPMKTRWIIGQYLNWEGESFTLPWMSFCAGLSISLPLSRNLQFFIGVLSMKQVGLVTNFEEVYNAFMTLPAALAGPWQKGRLTRTYWTPWWINTANMIADDDFLHKYPNCVEVQRIIAEHFQQLPEGKVLITPATLTIPMCTPVAQQLSNIHVEVLHEGQLIVKMLEDKVVKAKMVAATMLCMDIALGQDVVKAIAATKRLTKYLKREAAQ</sequence>